<accession>A0A0K1PDW8</accession>
<name>A0A0K1PDW8_9BACT</name>
<evidence type="ECO:0000313" key="3">
    <source>
        <dbReference type="Proteomes" id="UP000055590"/>
    </source>
</evidence>
<evidence type="ECO:0000256" key="1">
    <source>
        <dbReference type="SAM" id="MobiDB-lite"/>
    </source>
</evidence>
<organism evidence="2 3">
    <name type="scientific">Vulgatibacter incomptus</name>
    <dbReference type="NCBI Taxonomy" id="1391653"/>
    <lineage>
        <taxon>Bacteria</taxon>
        <taxon>Pseudomonadati</taxon>
        <taxon>Myxococcota</taxon>
        <taxon>Myxococcia</taxon>
        <taxon>Myxococcales</taxon>
        <taxon>Cystobacterineae</taxon>
        <taxon>Vulgatibacteraceae</taxon>
        <taxon>Vulgatibacter</taxon>
    </lineage>
</organism>
<evidence type="ECO:0000313" key="2">
    <source>
        <dbReference type="EMBL" id="AKU91723.1"/>
    </source>
</evidence>
<sequence>MHERSSSHPGEGSLAPSRRRRHHRTVVHLLMGQAGRKGLSAGGN</sequence>
<dbReference type="AlphaFoldDB" id="A0A0K1PDW8"/>
<reference evidence="2 3" key="1">
    <citation type="submission" date="2015-08" db="EMBL/GenBank/DDBJ databases">
        <authorList>
            <person name="Babu N.S."/>
            <person name="Beckwith C.J."/>
            <person name="Beseler K.G."/>
            <person name="Brison A."/>
            <person name="Carone J.V."/>
            <person name="Caskin T.P."/>
            <person name="Diamond M."/>
            <person name="Durham M.E."/>
            <person name="Foxe J.M."/>
            <person name="Go M."/>
            <person name="Henderson B.A."/>
            <person name="Jones I.B."/>
            <person name="McGettigan J.A."/>
            <person name="Micheletti S.J."/>
            <person name="Nasrallah M.E."/>
            <person name="Ortiz D."/>
            <person name="Piller C.R."/>
            <person name="Privatt S.R."/>
            <person name="Schneider S.L."/>
            <person name="Sharp S."/>
            <person name="Smith T.C."/>
            <person name="Stanton J.D."/>
            <person name="Ullery H.E."/>
            <person name="Wilson R.J."/>
            <person name="Serrano M.G."/>
            <person name="Buck G."/>
            <person name="Lee V."/>
            <person name="Wang Y."/>
            <person name="Carvalho R."/>
            <person name="Voegtly L."/>
            <person name="Shi R."/>
            <person name="Duckworth R."/>
            <person name="Johnson A."/>
            <person name="Loviza R."/>
            <person name="Walstead R."/>
            <person name="Shah Z."/>
            <person name="Kiflezghi M."/>
            <person name="Wade K."/>
            <person name="Ball S.L."/>
            <person name="Bradley K.W."/>
            <person name="Asai D.J."/>
            <person name="Bowman C.A."/>
            <person name="Russell D.A."/>
            <person name="Pope W.H."/>
            <person name="Jacobs-Sera D."/>
            <person name="Hendrix R.W."/>
            <person name="Hatfull G.F."/>
        </authorList>
    </citation>
    <scope>NUCLEOTIDE SEQUENCE [LARGE SCALE GENOMIC DNA]</scope>
    <source>
        <strain evidence="2 3">DSM 27710</strain>
    </source>
</reference>
<feature type="region of interest" description="Disordered" evidence="1">
    <location>
        <begin position="1"/>
        <end position="24"/>
    </location>
</feature>
<protein>
    <submittedName>
        <fullName evidence="2">Uncharacterized protein</fullName>
    </submittedName>
</protein>
<dbReference type="EMBL" id="CP012332">
    <property type="protein sequence ID" value="AKU91723.1"/>
    <property type="molecule type" value="Genomic_DNA"/>
</dbReference>
<dbReference type="Proteomes" id="UP000055590">
    <property type="component" value="Chromosome"/>
</dbReference>
<proteinExistence type="predicted"/>
<dbReference type="KEGG" id="vin:AKJ08_2110"/>
<gene>
    <name evidence="2" type="ORF">AKJ08_2110</name>
</gene>
<keyword evidence="3" id="KW-1185">Reference proteome</keyword>